<protein>
    <recommendedName>
        <fullName evidence="1">Lcl C-terminal domain-containing protein</fullName>
    </recommendedName>
</protein>
<feature type="domain" description="Lcl C-terminal" evidence="1">
    <location>
        <begin position="11"/>
        <end position="136"/>
    </location>
</feature>
<organism evidence="2">
    <name type="scientific">marine metagenome</name>
    <dbReference type="NCBI Taxonomy" id="408172"/>
    <lineage>
        <taxon>unclassified sequences</taxon>
        <taxon>metagenomes</taxon>
        <taxon>ecological metagenomes</taxon>
    </lineage>
</organism>
<dbReference type="EMBL" id="UINC01060645">
    <property type="protein sequence ID" value="SVB85364.1"/>
    <property type="molecule type" value="Genomic_DNA"/>
</dbReference>
<gene>
    <name evidence="2" type="ORF">METZ01_LOCUS238218</name>
</gene>
<reference evidence="2" key="1">
    <citation type="submission" date="2018-05" db="EMBL/GenBank/DDBJ databases">
        <authorList>
            <person name="Lanie J.A."/>
            <person name="Ng W.-L."/>
            <person name="Kazmierczak K.M."/>
            <person name="Andrzejewski T.M."/>
            <person name="Davidsen T.M."/>
            <person name="Wayne K.J."/>
            <person name="Tettelin H."/>
            <person name="Glass J.I."/>
            <person name="Rusch D."/>
            <person name="Podicherti R."/>
            <person name="Tsui H.-C.T."/>
            <person name="Winkler M.E."/>
        </authorList>
    </citation>
    <scope>NUCLEOTIDE SEQUENCE</scope>
</reference>
<dbReference type="InterPro" id="IPR011460">
    <property type="entry name" value="Lcl_C"/>
</dbReference>
<dbReference type="Pfam" id="PF07603">
    <property type="entry name" value="Lcl_C"/>
    <property type="match status" value="1"/>
</dbReference>
<name>A0A382HDG4_9ZZZZ</name>
<evidence type="ECO:0000313" key="2">
    <source>
        <dbReference type="EMBL" id="SVB85364.1"/>
    </source>
</evidence>
<dbReference type="AlphaFoldDB" id="A0A382HDG4"/>
<proteinExistence type="predicted"/>
<sequence>MKPVYEDNEDGTITDTTNNLTWLKEDSWQKETKWFSWDEANDYALNLGGIKFAGHNDWRLPTIVEAQTLYDTNKENYDKYEKRIYLDPIFPKGPLPTIWIHEAMLGNEGYILDFRNGEVRTLFKSKTGRMAARPVRTKDLIE</sequence>
<accession>A0A382HDG4</accession>
<evidence type="ECO:0000259" key="1">
    <source>
        <dbReference type="Pfam" id="PF07603"/>
    </source>
</evidence>